<name>A0AAV7VRK4_PLEWA</name>
<dbReference type="AlphaFoldDB" id="A0AAV7VRK4"/>
<sequence>MQRRGRGLKNPEDTGRKIKGGCRERREDRSVEPIRKTNEGRNNEEDKGGRSKTTTEVKTASGGEQLGALTWTSHPEE</sequence>
<feature type="compositionally biased region" description="Basic and acidic residues" evidence="1">
    <location>
        <begin position="9"/>
        <end position="55"/>
    </location>
</feature>
<evidence type="ECO:0000313" key="2">
    <source>
        <dbReference type="EMBL" id="KAJ1204319.1"/>
    </source>
</evidence>
<accession>A0AAV7VRK4</accession>
<comment type="caution">
    <text evidence="2">The sequence shown here is derived from an EMBL/GenBank/DDBJ whole genome shotgun (WGS) entry which is preliminary data.</text>
</comment>
<protein>
    <submittedName>
        <fullName evidence="2">Uncharacterized protein</fullName>
    </submittedName>
</protein>
<dbReference type="EMBL" id="JANPWB010000003">
    <property type="protein sequence ID" value="KAJ1204319.1"/>
    <property type="molecule type" value="Genomic_DNA"/>
</dbReference>
<gene>
    <name evidence="2" type="ORF">NDU88_008097</name>
</gene>
<feature type="region of interest" description="Disordered" evidence="1">
    <location>
        <begin position="1"/>
        <end position="77"/>
    </location>
</feature>
<reference evidence="2" key="1">
    <citation type="journal article" date="2022" name="bioRxiv">
        <title>Sequencing and chromosome-scale assembly of the giantPleurodeles waltlgenome.</title>
        <authorList>
            <person name="Brown T."/>
            <person name="Elewa A."/>
            <person name="Iarovenko S."/>
            <person name="Subramanian E."/>
            <person name="Araus A.J."/>
            <person name="Petzold A."/>
            <person name="Susuki M."/>
            <person name="Suzuki K.-i.T."/>
            <person name="Hayashi T."/>
            <person name="Toyoda A."/>
            <person name="Oliveira C."/>
            <person name="Osipova E."/>
            <person name="Leigh N.D."/>
            <person name="Simon A."/>
            <person name="Yun M.H."/>
        </authorList>
    </citation>
    <scope>NUCLEOTIDE SEQUENCE</scope>
    <source>
        <strain evidence="2">20211129_DDA</strain>
        <tissue evidence="2">Liver</tissue>
    </source>
</reference>
<dbReference type="Proteomes" id="UP001066276">
    <property type="component" value="Chromosome 2_1"/>
</dbReference>
<proteinExistence type="predicted"/>
<evidence type="ECO:0000313" key="3">
    <source>
        <dbReference type="Proteomes" id="UP001066276"/>
    </source>
</evidence>
<keyword evidence="3" id="KW-1185">Reference proteome</keyword>
<evidence type="ECO:0000256" key="1">
    <source>
        <dbReference type="SAM" id="MobiDB-lite"/>
    </source>
</evidence>
<organism evidence="2 3">
    <name type="scientific">Pleurodeles waltl</name>
    <name type="common">Iberian ribbed newt</name>
    <dbReference type="NCBI Taxonomy" id="8319"/>
    <lineage>
        <taxon>Eukaryota</taxon>
        <taxon>Metazoa</taxon>
        <taxon>Chordata</taxon>
        <taxon>Craniata</taxon>
        <taxon>Vertebrata</taxon>
        <taxon>Euteleostomi</taxon>
        <taxon>Amphibia</taxon>
        <taxon>Batrachia</taxon>
        <taxon>Caudata</taxon>
        <taxon>Salamandroidea</taxon>
        <taxon>Salamandridae</taxon>
        <taxon>Pleurodelinae</taxon>
        <taxon>Pleurodeles</taxon>
    </lineage>
</organism>